<reference evidence="1 2" key="1">
    <citation type="submission" date="2017-06" db="EMBL/GenBank/DDBJ databases">
        <title>Genome sequencing of cyanobaciteial culture collection at National Institute for Environmental Studies (NIES).</title>
        <authorList>
            <person name="Hirose Y."/>
            <person name="Shimura Y."/>
            <person name="Fujisawa T."/>
            <person name="Nakamura Y."/>
            <person name="Kawachi M."/>
        </authorList>
    </citation>
    <scope>NUCLEOTIDE SEQUENCE [LARGE SCALE GENOMIC DNA]</scope>
    <source>
        <strain evidence="1 2">NIES-4072</strain>
    </source>
</reference>
<name>A0A2R5FDM4_NOSCO</name>
<evidence type="ECO:0000313" key="2">
    <source>
        <dbReference type="Proteomes" id="UP000245124"/>
    </source>
</evidence>
<proteinExistence type="predicted"/>
<sequence length="83" mass="9702">MNYCPCCSSLLLEHVRGAESYWFCRHCWQEMPVYNLNQSSSFTEAVTAKIPRKPQPEKRRNTTVYASQWQSITEWIGVQELSA</sequence>
<dbReference type="RefSeq" id="WP_109006788.1">
    <property type="nucleotide sequence ID" value="NZ_BDUD01000001.1"/>
</dbReference>
<dbReference type="Proteomes" id="UP000245124">
    <property type="component" value="Unassembled WGS sequence"/>
</dbReference>
<organism evidence="1 2">
    <name type="scientific">Nostoc commune NIES-4072</name>
    <dbReference type="NCBI Taxonomy" id="2005467"/>
    <lineage>
        <taxon>Bacteria</taxon>
        <taxon>Bacillati</taxon>
        <taxon>Cyanobacteriota</taxon>
        <taxon>Cyanophyceae</taxon>
        <taxon>Nostocales</taxon>
        <taxon>Nostocaceae</taxon>
        <taxon>Nostoc</taxon>
    </lineage>
</organism>
<dbReference type="EMBL" id="BDUD01000001">
    <property type="protein sequence ID" value="GBG16420.1"/>
    <property type="molecule type" value="Genomic_DNA"/>
</dbReference>
<dbReference type="OrthoDB" id="495562at2"/>
<comment type="caution">
    <text evidence="1">The sequence shown here is derived from an EMBL/GenBank/DDBJ whole genome shotgun (WGS) entry which is preliminary data.</text>
</comment>
<evidence type="ECO:0000313" key="1">
    <source>
        <dbReference type="EMBL" id="GBG16420.1"/>
    </source>
</evidence>
<dbReference type="AlphaFoldDB" id="A0A2R5FDM4"/>
<keyword evidence="2" id="KW-1185">Reference proteome</keyword>
<accession>A0A2R5FDM4</accession>
<protein>
    <submittedName>
        <fullName evidence="1">Uncharacterized protein</fullName>
    </submittedName>
</protein>
<gene>
    <name evidence="1" type="ORF">NIES4072_00660</name>
</gene>